<accession>A0A8J2J6G8</accession>
<feature type="domain" description="Copper type II ascorbate-dependent monooxygenase C-terminal" evidence="1">
    <location>
        <begin position="8"/>
        <end position="76"/>
    </location>
</feature>
<dbReference type="GO" id="GO:0004500">
    <property type="term" value="F:dopamine beta-monooxygenase activity"/>
    <property type="evidence" value="ECO:0007669"/>
    <property type="project" value="InterPro"/>
</dbReference>
<reference evidence="2" key="1">
    <citation type="submission" date="2021-06" db="EMBL/GenBank/DDBJ databases">
        <authorList>
            <person name="Hodson N. C."/>
            <person name="Mongue J. A."/>
            <person name="Jaron S. K."/>
        </authorList>
    </citation>
    <scope>NUCLEOTIDE SEQUENCE</scope>
</reference>
<dbReference type="EMBL" id="CAJVCH010031168">
    <property type="protein sequence ID" value="CAG7709950.1"/>
    <property type="molecule type" value="Genomic_DNA"/>
</dbReference>
<dbReference type="GO" id="GO:0005615">
    <property type="term" value="C:extracellular space"/>
    <property type="evidence" value="ECO:0007669"/>
    <property type="project" value="TreeGrafter"/>
</dbReference>
<dbReference type="OrthoDB" id="10003276at2759"/>
<organism evidence="2 3">
    <name type="scientific">Allacma fusca</name>
    <dbReference type="NCBI Taxonomy" id="39272"/>
    <lineage>
        <taxon>Eukaryota</taxon>
        <taxon>Metazoa</taxon>
        <taxon>Ecdysozoa</taxon>
        <taxon>Arthropoda</taxon>
        <taxon>Hexapoda</taxon>
        <taxon>Collembola</taxon>
        <taxon>Symphypleona</taxon>
        <taxon>Sminthuridae</taxon>
        <taxon>Allacma</taxon>
    </lineage>
</organism>
<dbReference type="PANTHER" id="PTHR10157">
    <property type="entry name" value="DOPAMINE BETA HYDROXYLASE RELATED"/>
    <property type="match status" value="1"/>
</dbReference>
<protein>
    <recommendedName>
        <fullName evidence="1">Copper type II ascorbate-dependent monooxygenase C-terminal domain-containing protein</fullName>
    </recommendedName>
</protein>
<dbReference type="InterPro" id="IPR000945">
    <property type="entry name" value="DBH-like"/>
</dbReference>
<dbReference type="GO" id="GO:0005507">
    <property type="term" value="F:copper ion binding"/>
    <property type="evidence" value="ECO:0007669"/>
    <property type="project" value="TreeGrafter"/>
</dbReference>
<dbReference type="GO" id="GO:0030667">
    <property type="term" value="C:secretory granule membrane"/>
    <property type="evidence" value="ECO:0007669"/>
    <property type="project" value="TreeGrafter"/>
</dbReference>
<dbReference type="AlphaFoldDB" id="A0A8J2J6G8"/>
<keyword evidence="3" id="KW-1185">Reference proteome</keyword>
<proteinExistence type="predicted"/>
<gene>
    <name evidence="2" type="ORF">AFUS01_LOCUS4930</name>
</gene>
<dbReference type="GO" id="GO:0042420">
    <property type="term" value="P:dopamine catabolic process"/>
    <property type="evidence" value="ECO:0007669"/>
    <property type="project" value="TreeGrafter"/>
</dbReference>
<dbReference type="Proteomes" id="UP000708208">
    <property type="component" value="Unassembled WGS sequence"/>
</dbReference>
<dbReference type="GO" id="GO:0042421">
    <property type="term" value="P:norepinephrine biosynthetic process"/>
    <property type="evidence" value="ECO:0007669"/>
    <property type="project" value="TreeGrafter"/>
</dbReference>
<dbReference type="InterPro" id="IPR024548">
    <property type="entry name" value="Cu2_monoox_C"/>
</dbReference>
<dbReference type="Pfam" id="PF03712">
    <property type="entry name" value="Cu2_monoox_C"/>
    <property type="match status" value="1"/>
</dbReference>
<evidence type="ECO:0000313" key="3">
    <source>
        <dbReference type="Proteomes" id="UP000708208"/>
    </source>
</evidence>
<sequence length="176" mass="20208">MHHLVMTTQFMKEHKQIFKGDHLTFECTDDSSDHSPPEAILGGLGTRRKMCLAFVMHYPRMSKLDNCGSFFDEQTLLPKLGIEDTQKIDDSFDVLVTAPPKYANKLYSEVLSKEIPWNDILKLEVQNLTRFGEHIVNCEPRTLTDVKKQTQVTYPVFVPYVPKNECDEDSIITAKN</sequence>
<evidence type="ECO:0000259" key="1">
    <source>
        <dbReference type="Pfam" id="PF03712"/>
    </source>
</evidence>
<dbReference type="GO" id="GO:0006589">
    <property type="term" value="P:octopamine biosynthetic process"/>
    <property type="evidence" value="ECO:0007669"/>
    <property type="project" value="TreeGrafter"/>
</dbReference>
<comment type="caution">
    <text evidence="2">The sequence shown here is derived from an EMBL/GenBank/DDBJ whole genome shotgun (WGS) entry which is preliminary data.</text>
</comment>
<dbReference type="PANTHER" id="PTHR10157:SF23">
    <property type="entry name" value="MOXD1 HOMOLOG 1"/>
    <property type="match status" value="1"/>
</dbReference>
<evidence type="ECO:0000313" key="2">
    <source>
        <dbReference type="EMBL" id="CAG7709950.1"/>
    </source>
</evidence>
<name>A0A8J2J6G8_9HEXA</name>